<name>A0A8J5LRR9_ZINOF</name>
<dbReference type="InterPro" id="IPR036869">
    <property type="entry name" value="J_dom_sf"/>
</dbReference>
<evidence type="ECO:0000259" key="2">
    <source>
        <dbReference type="PROSITE" id="PS50076"/>
    </source>
</evidence>
<dbReference type="EMBL" id="JACMSC010000004">
    <property type="protein sequence ID" value="KAG6524444.1"/>
    <property type="molecule type" value="Genomic_DNA"/>
</dbReference>
<evidence type="ECO:0000313" key="3">
    <source>
        <dbReference type="EMBL" id="KAG6524444.1"/>
    </source>
</evidence>
<dbReference type="AlphaFoldDB" id="A0A8J5LRR9"/>
<dbReference type="SMART" id="SM00271">
    <property type="entry name" value="DnaJ"/>
    <property type="match status" value="1"/>
</dbReference>
<dbReference type="GO" id="GO:0005783">
    <property type="term" value="C:endoplasmic reticulum"/>
    <property type="evidence" value="ECO:0007669"/>
    <property type="project" value="UniProtKB-ARBA"/>
</dbReference>
<gene>
    <name evidence="3" type="ORF">ZIOFF_014353</name>
</gene>
<accession>A0A8J5LRR9</accession>
<dbReference type="PROSITE" id="PS50076">
    <property type="entry name" value="DNAJ_2"/>
    <property type="match status" value="1"/>
</dbReference>
<dbReference type="InterPro" id="IPR001623">
    <property type="entry name" value="DnaJ_domain"/>
</dbReference>
<organism evidence="3 4">
    <name type="scientific">Zingiber officinale</name>
    <name type="common">Ginger</name>
    <name type="synonym">Amomum zingiber</name>
    <dbReference type="NCBI Taxonomy" id="94328"/>
    <lineage>
        <taxon>Eukaryota</taxon>
        <taxon>Viridiplantae</taxon>
        <taxon>Streptophyta</taxon>
        <taxon>Embryophyta</taxon>
        <taxon>Tracheophyta</taxon>
        <taxon>Spermatophyta</taxon>
        <taxon>Magnoliopsida</taxon>
        <taxon>Liliopsida</taxon>
        <taxon>Zingiberales</taxon>
        <taxon>Zingiberaceae</taxon>
        <taxon>Zingiber</taxon>
    </lineage>
</organism>
<proteinExistence type="predicted"/>
<dbReference type="Pfam" id="PF00226">
    <property type="entry name" value="DnaJ"/>
    <property type="match status" value="1"/>
</dbReference>
<protein>
    <recommendedName>
        <fullName evidence="2">J domain-containing protein</fullName>
    </recommendedName>
</protein>
<evidence type="ECO:0000256" key="1">
    <source>
        <dbReference type="SAM" id="MobiDB-lite"/>
    </source>
</evidence>
<keyword evidence="4" id="KW-1185">Reference proteome</keyword>
<reference evidence="3 4" key="1">
    <citation type="submission" date="2020-08" db="EMBL/GenBank/DDBJ databases">
        <title>Plant Genome Project.</title>
        <authorList>
            <person name="Zhang R.-G."/>
        </authorList>
    </citation>
    <scope>NUCLEOTIDE SEQUENCE [LARGE SCALE GENOMIC DNA]</scope>
    <source>
        <tissue evidence="3">Rhizome</tissue>
    </source>
</reference>
<comment type="caution">
    <text evidence="3">The sequence shown here is derived from an EMBL/GenBank/DDBJ whole genome shotgun (WGS) entry which is preliminary data.</text>
</comment>
<feature type="domain" description="J" evidence="2">
    <location>
        <begin position="243"/>
        <end position="304"/>
    </location>
</feature>
<dbReference type="SUPFAM" id="SSF46565">
    <property type="entry name" value="Chaperone J-domain"/>
    <property type="match status" value="1"/>
</dbReference>
<dbReference type="PRINTS" id="PR00625">
    <property type="entry name" value="JDOMAIN"/>
</dbReference>
<dbReference type="CDD" id="cd06257">
    <property type="entry name" value="DnaJ"/>
    <property type="match status" value="1"/>
</dbReference>
<dbReference type="Gene3D" id="1.10.287.110">
    <property type="entry name" value="DnaJ domain"/>
    <property type="match status" value="1"/>
</dbReference>
<dbReference type="PANTHER" id="PTHR44240:SF10">
    <property type="entry name" value="J DOMAIN-CONTAINING PROTEIN"/>
    <property type="match status" value="1"/>
</dbReference>
<dbReference type="InterPro" id="IPR052276">
    <property type="entry name" value="Diphthamide-biosynth_chaperone"/>
</dbReference>
<evidence type="ECO:0000313" key="4">
    <source>
        <dbReference type="Proteomes" id="UP000734854"/>
    </source>
</evidence>
<feature type="region of interest" description="Disordered" evidence="1">
    <location>
        <begin position="399"/>
        <end position="418"/>
    </location>
</feature>
<sequence length="440" mass="48848">MWLYFHLSQLAKDLWFKSRPSTRSTCRHLIKTNGYYLKLPELSPPNVQKFPKLSFNYSKLLELFSDYSAEPNRRRIGKLIKEGEVYNEPQTLEMGKDEVLQGTSEAIYGVEFKIFHPDLEGVYNELQPLEMGKDEVLQGTSEEIYGVEFKIFQPDLEGVYNEPQTLEMGKDEVLQGTSEAIYAVEFKIFQPDLERRRGASIAMAHALFSFPTHFLASPRAHAASRPSFVGSAGAAAAAASPASLYEVLGVPANATNCEIKASYRRLALECHPDVGAPAEEFLRLHAAYATLADPDKRADYDRQRMAPDQHLLRRRKAKLTLGGVKEPPIEEDSSSMSSSLERSFVSETRLLLGLYLPPSVDSYHQRPPVAPYGRWRHPTAVGGHRRHLAAAADASGCKQHPAAIGGTQRSPAAPCGRRRHPVAAGGRWLAQPAGCFGCRV</sequence>
<dbReference type="PANTHER" id="PTHR44240">
    <property type="entry name" value="DNAJ DOMAIN (PROKARYOTIC HEAT SHOCK PROTEIN)-RELATED"/>
    <property type="match status" value="1"/>
</dbReference>
<dbReference type="Proteomes" id="UP000734854">
    <property type="component" value="Unassembled WGS sequence"/>
</dbReference>